<keyword evidence="2" id="KW-0238">DNA-binding</keyword>
<evidence type="ECO:0000313" key="5">
    <source>
        <dbReference type="EMBL" id="MDQ5767940.1"/>
    </source>
</evidence>
<proteinExistence type="predicted"/>
<evidence type="ECO:0000313" key="6">
    <source>
        <dbReference type="EMBL" id="WML86601.1"/>
    </source>
</evidence>
<dbReference type="GO" id="GO:0043565">
    <property type="term" value="F:sequence-specific DNA binding"/>
    <property type="evidence" value="ECO:0007669"/>
    <property type="project" value="InterPro"/>
</dbReference>
<dbReference type="Proteomes" id="UP001229862">
    <property type="component" value="Chromosome"/>
</dbReference>
<dbReference type="SUPFAM" id="SSF46689">
    <property type="entry name" value="Homeodomain-like"/>
    <property type="match status" value="2"/>
</dbReference>
<dbReference type="EMBL" id="CP133217">
    <property type="protein sequence ID" value="WML86601.1"/>
    <property type="molecule type" value="Genomic_DNA"/>
</dbReference>
<name>A0AA51R4F2_9GAMM</name>
<keyword evidence="7" id="KW-1185">Reference proteome</keyword>
<protein>
    <submittedName>
        <fullName evidence="6">Helix-turn-helix transcriptional regulator</fullName>
    </submittedName>
</protein>
<evidence type="ECO:0000259" key="4">
    <source>
        <dbReference type="PROSITE" id="PS01124"/>
    </source>
</evidence>
<dbReference type="GO" id="GO:0003700">
    <property type="term" value="F:DNA-binding transcription factor activity"/>
    <property type="evidence" value="ECO:0007669"/>
    <property type="project" value="InterPro"/>
</dbReference>
<dbReference type="Pfam" id="PF12833">
    <property type="entry name" value="HTH_18"/>
    <property type="match status" value="1"/>
</dbReference>
<gene>
    <name evidence="5" type="ORF">RCC75_05340</name>
    <name evidence="6" type="ORF">RCG00_20240</name>
</gene>
<dbReference type="InterPro" id="IPR018062">
    <property type="entry name" value="HTH_AraC-typ_CS"/>
</dbReference>
<dbReference type="InterPro" id="IPR018060">
    <property type="entry name" value="HTH_AraC"/>
</dbReference>
<keyword evidence="1" id="KW-0805">Transcription regulation</keyword>
<dbReference type="PANTHER" id="PTHR43280">
    <property type="entry name" value="ARAC-FAMILY TRANSCRIPTIONAL REGULATOR"/>
    <property type="match status" value="1"/>
</dbReference>
<feature type="domain" description="HTH araC/xylS-type" evidence="4">
    <location>
        <begin position="1"/>
        <end position="98"/>
    </location>
</feature>
<dbReference type="SMART" id="SM00342">
    <property type="entry name" value="HTH_ARAC"/>
    <property type="match status" value="1"/>
</dbReference>
<accession>A0AA51R4F2</accession>
<dbReference type="PROSITE" id="PS00041">
    <property type="entry name" value="HTH_ARAC_FAMILY_1"/>
    <property type="match status" value="1"/>
</dbReference>
<evidence type="ECO:0000256" key="2">
    <source>
        <dbReference type="ARBA" id="ARBA00023125"/>
    </source>
</evidence>
<dbReference type="RefSeq" id="WP_308134058.1">
    <property type="nucleotide sequence ID" value="NZ_CP133197.1"/>
</dbReference>
<organism evidence="6">
    <name type="scientific">Thiothrix subterranea</name>
    <dbReference type="NCBI Taxonomy" id="2735563"/>
    <lineage>
        <taxon>Bacteria</taxon>
        <taxon>Pseudomonadati</taxon>
        <taxon>Pseudomonadota</taxon>
        <taxon>Gammaproteobacteria</taxon>
        <taxon>Thiotrichales</taxon>
        <taxon>Thiotrichaceae</taxon>
        <taxon>Thiothrix</taxon>
    </lineage>
</organism>
<sequence length="105" mass="12066">MAITYVESHYHELIREEEVAGLCAMSIRSFCRIFKKEQGETFRTYLMGYRINKARELLRIPGVSVAGAAFATGFSDMSYFSRVFRQIEGQTPSAFQQKQIPEDVQ</sequence>
<dbReference type="Proteomes" id="UP001223336">
    <property type="component" value="Unassembled WGS sequence"/>
</dbReference>
<evidence type="ECO:0000256" key="1">
    <source>
        <dbReference type="ARBA" id="ARBA00023015"/>
    </source>
</evidence>
<dbReference type="PANTHER" id="PTHR43280:SF2">
    <property type="entry name" value="HTH-TYPE TRANSCRIPTIONAL REGULATOR EXSA"/>
    <property type="match status" value="1"/>
</dbReference>
<dbReference type="InterPro" id="IPR020449">
    <property type="entry name" value="Tscrpt_reg_AraC-type_HTH"/>
</dbReference>
<reference evidence="6 7" key="1">
    <citation type="submission" date="2023-08" db="EMBL/GenBank/DDBJ databases">
        <title>New molecular markers tilS and rpoB for phylogenetic and monitoring studies of the genus Thiothrix biodiversity.</title>
        <authorList>
            <person name="Ravin N.V."/>
            <person name="Smolyakov D."/>
            <person name="Markov N.D."/>
            <person name="Beletsky A.V."/>
            <person name="Mardanov A.V."/>
            <person name="Rudenko T.S."/>
            <person name="Grabovich M.Y."/>
        </authorList>
    </citation>
    <scope>NUCLEOTIDE SEQUENCE</scope>
    <source>
        <strain evidence="6">DNT52</strain>
        <strain evidence="5 7">H33</strain>
    </source>
</reference>
<dbReference type="Gene3D" id="1.10.10.60">
    <property type="entry name" value="Homeodomain-like"/>
    <property type="match status" value="2"/>
</dbReference>
<dbReference type="EMBL" id="JAVFKN010000004">
    <property type="protein sequence ID" value="MDQ5767940.1"/>
    <property type="molecule type" value="Genomic_DNA"/>
</dbReference>
<keyword evidence="3" id="KW-0804">Transcription</keyword>
<evidence type="ECO:0000313" key="7">
    <source>
        <dbReference type="Proteomes" id="UP001223336"/>
    </source>
</evidence>
<dbReference type="PRINTS" id="PR00032">
    <property type="entry name" value="HTHARAC"/>
</dbReference>
<dbReference type="InterPro" id="IPR009057">
    <property type="entry name" value="Homeodomain-like_sf"/>
</dbReference>
<evidence type="ECO:0000256" key="3">
    <source>
        <dbReference type="ARBA" id="ARBA00023163"/>
    </source>
</evidence>
<dbReference type="PROSITE" id="PS01124">
    <property type="entry name" value="HTH_ARAC_FAMILY_2"/>
    <property type="match status" value="1"/>
</dbReference>
<dbReference type="AlphaFoldDB" id="A0AA51R4F2"/>